<feature type="compositionally biased region" description="Basic residues" evidence="1">
    <location>
        <begin position="120"/>
        <end position="129"/>
    </location>
</feature>
<dbReference type="EMBL" id="BQKI01000002">
    <property type="protein sequence ID" value="GJM88450.1"/>
    <property type="molecule type" value="Genomic_DNA"/>
</dbReference>
<accession>A0AAV5BRT3</accession>
<feature type="region of interest" description="Disordered" evidence="1">
    <location>
        <begin position="1"/>
        <end position="196"/>
    </location>
</feature>
<evidence type="ECO:0000313" key="3">
    <source>
        <dbReference type="Proteomes" id="UP001054889"/>
    </source>
</evidence>
<dbReference type="AlphaFoldDB" id="A0AAV5BRT3"/>
<gene>
    <name evidence="2" type="primary">ga04511</name>
    <name evidence="2" type="ORF">PR202_ga04511</name>
</gene>
<feature type="compositionally biased region" description="Low complexity" evidence="1">
    <location>
        <begin position="103"/>
        <end position="113"/>
    </location>
</feature>
<reference evidence="2" key="1">
    <citation type="journal article" date="2018" name="DNA Res.">
        <title>Multiple hybrid de novo genome assembly of finger millet, an orphan allotetraploid crop.</title>
        <authorList>
            <person name="Hatakeyama M."/>
            <person name="Aluri S."/>
            <person name="Balachadran M.T."/>
            <person name="Sivarajan S.R."/>
            <person name="Patrignani A."/>
            <person name="Gruter S."/>
            <person name="Poveda L."/>
            <person name="Shimizu-Inatsugi R."/>
            <person name="Baeten J."/>
            <person name="Francoijs K.J."/>
            <person name="Nataraja K.N."/>
            <person name="Reddy Y.A.N."/>
            <person name="Phadnis S."/>
            <person name="Ravikumar R.L."/>
            <person name="Schlapbach R."/>
            <person name="Sreeman S.M."/>
            <person name="Shimizu K.K."/>
        </authorList>
    </citation>
    <scope>NUCLEOTIDE SEQUENCE</scope>
</reference>
<name>A0AAV5BRT3_ELECO</name>
<dbReference type="Proteomes" id="UP001054889">
    <property type="component" value="Unassembled WGS sequence"/>
</dbReference>
<proteinExistence type="predicted"/>
<sequence length="244" mass="25592">MVGAGMECVTRSSGGGGSPARRPPSLPPARRPPRPLLRQAGERRRKRRRAEVRSSCGGARGRGKRLPGPSGTGCRPRRRPAGAASRWSRKPAAGRGGAGGGTVVRATAATTPAKVDRAQARRQVRRRRGAACARAGTARWSPTRARTARRTPASGPSSSATTSSPPTATRTRTASPSRRSIPAGAAPRAARCGSPTITEKSPYKILQMMKRGFFFLPNGSSPSSHRILIPFLACSNDTASSPSL</sequence>
<evidence type="ECO:0000313" key="2">
    <source>
        <dbReference type="EMBL" id="GJM88450.1"/>
    </source>
</evidence>
<feature type="compositionally biased region" description="Pro residues" evidence="1">
    <location>
        <begin position="21"/>
        <end position="30"/>
    </location>
</feature>
<organism evidence="2 3">
    <name type="scientific">Eleusine coracana subsp. coracana</name>
    <dbReference type="NCBI Taxonomy" id="191504"/>
    <lineage>
        <taxon>Eukaryota</taxon>
        <taxon>Viridiplantae</taxon>
        <taxon>Streptophyta</taxon>
        <taxon>Embryophyta</taxon>
        <taxon>Tracheophyta</taxon>
        <taxon>Spermatophyta</taxon>
        <taxon>Magnoliopsida</taxon>
        <taxon>Liliopsida</taxon>
        <taxon>Poales</taxon>
        <taxon>Poaceae</taxon>
        <taxon>PACMAD clade</taxon>
        <taxon>Chloridoideae</taxon>
        <taxon>Cynodonteae</taxon>
        <taxon>Eleusininae</taxon>
        <taxon>Eleusine</taxon>
    </lineage>
</organism>
<protein>
    <submittedName>
        <fullName evidence="2">Uncharacterized protein</fullName>
    </submittedName>
</protein>
<reference evidence="2" key="2">
    <citation type="submission" date="2021-12" db="EMBL/GenBank/DDBJ databases">
        <title>Resequencing data analysis of finger millet.</title>
        <authorList>
            <person name="Hatakeyama M."/>
            <person name="Aluri S."/>
            <person name="Balachadran M.T."/>
            <person name="Sivarajan S.R."/>
            <person name="Poveda L."/>
            <person name="Shimizu-Inatsugi R."/>
            <person name="Schlapbach R."/>
            <person name="Sreeman S.M."/>
            <person name="Shimizu K.K."/>
        </authorList>
    </citation>
    <scope>NUCLEOTIDE SEQUENCE</scope>
</reference>
<evidence type="ECO:0000256" key="1">
    <source>
        <dbReference type="SAM" id="MobiDB-lite"/>
    </source>
</evidence>
<keyword evidence="3" id="KW-1185">Reference proteome</keyword>
<feature type="compositionally biased region" description="Low complexity" evidence="1">
    <location>
        <begin position="130"/>
        <end position="195"/>
    </location>
</feature>
<comment type="caution">
    <text evidence="2">The sequence shown here is derived from an EMBL/GenBank/DDBJ whole genome shotgun (WGS) entry which is preliminary data.</text>
</comment>